<dbReference type="EMBL" id="VRMA01000063">
    <property type="protein sequence ID" value="TXK56399.1"/>
    <property type="molecule type" value="Genomic_DNA"/>
</dbReference>
<keyword evidence="6" id="KW-1185">Reference proteome</keyword>
<dbReference type="RefSeq" id="WP_187231923.1">
    <property type="nucleotide sequence ID" value="NZ_VRMA01000063.1"/>
</dbReference>
<feature type="non-terminal residue" evidence="5">
    <location>
        <position position="1"/>
    </location>
</feature>
<sequence length="228" mass="25959">NGGGGGGGGKIPTYTTSSIIISEEERDFIQGAIMEIAQNLLKDLNCEWGEFKIGKLFSVKSNPQLNKNSFEFVENGEYPYFTRTVYNNGILGYVKYLDEEHKIKGNSIAVGLIAMHFFYMQKDFYAGQFTKTIYPKFKGFNKNIALFFTALFNANKKQYLKNFIVKDFEKDFLNTNILLPIDSKGNPNFALMESFIKNIETKHTGKLIAYYKYLKLANHNSCAFKASL</sequence>
<proteinExistence type="inferred from homology"/>
<dbReference type="InterPro" id="IPR044946">
    <property type="entry name" value="Restrct_endonuc_typeI_TRD_sf"/>
</dbReference>
<dbReference type="Pfam" id="PF01420">
    <property type="entry name" value="Methylase_S"/>
    <property type="match status" value="1"/>
</dbReference>
<comment type="similarity">
    <text evidence="1">Belongs to the type-I restriction system S methylase family.</text>
</comment>
<accession>A0ABY3L0E7</accession>
<protein>
    <recommendedName>
        <fullName evidence="4">Type I restriction modification DNA specificity domain-containing protein</fullName>
    </recommendedName>
</protein>
<dbReference type="Gene3D" id="3.90.220.20">
    <property type="entry name" value="DNA methylase specificity domains"/>
    <property type="match status" value="1"/>
</dbReference>
<keyword evidence="3" id="KW-0238">DNA-binding</keyword>
<comment type="caution">
    <text evidence="5">The sequence shown here is derived from an EMBL/GenBank/DDBJ whole genome shotgun (WGS) entry which is preliminary data.</text>
</comment>
<evidence type="ECO:0000256" key="3">
    <source>
        <dbReference type="ARBA" id="ARBA00023125"/>
    </source>
</evidence>
<feature type="domain" description="Type I restriction modification DNA specificity" evidence="4">
    <location>
        <begin position="47"/>
        <end position="203"/>
    </location>
</feature>
<dbReference type="Proteomes" id="UP000321317">
    <property type="component" value="Unassembled WGS sequence"/>
</dbReference>
<reference evidence="5 6" key="1">
    <citation type="submission" date="2019-08" db="EMBL/GenBank/DDBJ databases">
        <title>Rapid identification of Enteric Bacteria from Whole Genome Sequences (WGS) using Average Nucleotide Identity (ANI).</title>
        <authorList>
            <person name="Lane C."/>
        </authorList>
    </citation>
    <scope>NUCLEOTIDE SEQUENCE [LARGE SCALE GENOMIC DNA]</scope>
    <source>
        <strain evidence="5 6">D4984</strain>
    </source>
</reference>
<evidence type="ECO:0000313" key="6">
    <source>
        <dbReference type="Proteomes" id="UP000321317"/>
    </source>
</evidence>
<evidence type="ECO:0000256" key="1">
    <source>
        <dbReference type="ARBA" id="ARBA00010923"/>
    </source>
</evidence>
<keyword evidence="2" id="KW-0680">Restriction system</keyword>
<dbReference type="InterPro" id="IPR000055">
    <property type="entry name" value="Restrct_endonuc_typeI_TRD"/>
</dbReference>
<evidence type="ECO:0000259" key="4">
    <source>
        <dbReference type="Pfam" id="PF01420"/>
    </source>
</evidence>
<gene>
    <name evidence="5" type="ORF">FVD16_08335</name>
</gene>
<evidence type="ECO:0000313" key="5">
    <source>
        <dbReference type="EMBL" id="TXK56399.1"/>
    </source>
</evidence>
<organism evidence="5 6">
    <name type="scientific">Campylobacter helveticus</name>
    <dbReference type="NCBI Taxonomy" id="28898"/>
    <lineage>
        <taxon>Bacteria</taxon>
        <taxon>Pseudomonadati</taxon>
        <taxon>Campylobacterota</taxon>
        <taxon>Epsilonproteobacteria</taxon>
        <taxon>Campylobacterales</taxon>
        <taxon>Campylobacteraceae</taxon>
        <taxon>Campylobacter</taxon>
    </lineage>
</organism>
<name>A0ABY3L0E7_9BACT</name>
<dbReference type="SUPFAM" id="SSF116734">
    <property type="entry name" value="DNA methylase specificity domain"/>
    <property type="match status" value="1"/>
</dbReference>
<evidence type="ECO:0000256" key="2">
    <source>
        <dbReference type="ARBA" id="ARBA00022747"/>
    </source>
</evidence>